<proteinExistence type="predicted"/>
<sequence>MSRNKSPSAGGGAAAPSSRSATRRLLKEMETWRAEQPEEGGIERLGPAGAEDDLFRWEAVINGHGIGHGYDAGRWLLSITIPPTYPLAPPKITFATPVVHPNVHLQTGEVCLDLLSGSAWTPAYSVLESVRAVRMLLGLPETDSPLNVDAAALIRGGDALGARRLVECWCADGEGRYDGP</sequence>
<evidence type="ECO:0000313" key="1">
    <source>
        <dbReference type="EMBL" id="KAI9904699.1"/>
    </source>
</evidence>
<dbReference type="EMBL" id="CM047940">
    <property type="protein sequence ID" value="KAI9904699.1"/>
    <property type="molecule type" value="Genomic_DNA"/>
</dbReference>
<accession>A0ACC0VEH7</accession>
<evidence type="ECO:0000313" key="2">
    <source>
        <dbReference type="Proteomes" id="UP001163324"/>
    </source>
</evidence>
<reference evidence="1" key="1">
    <citation type="submission" date="2022-10" db="EMBL/GenBank/DDBJ databases">
        <title>Complete Genome of Trichothecium roseum strain YXFP-22015, a Plant Pathogen Isolated from Citrus.</title>
        <authorList>
            <person name="Wang Y."/>
            <person name="Zhu L."/>
        </authorList>
    </citation>
    <scope>NUCLEOTIDE SEQUENCE</scope>
    <source>
        <strain evidence="1">YXFP-22015</strain>
    </source>
</reference>
<gene>
    <name evidence="1" type="ORF">N3K66_001228</name>
</gene>
<comment type="caution">
    <text evidence="1">The sequence shown here is derived from an EMBL/GenBank/DDBJ whole genome shotgun (WGS) entry which is preliminary data.</text>
</comment>
<name>A0ACC0VEH7_9HYPO</name>
<organism evidence="1 2">
    <name type="scientific">Trichothecium roseum</name>
    <dbReference type="NCBI Taxonomy" id="47278"/>
    <lineage>
        <taxon>Eukaryota</taxon>
        <taxon>Fungi</taxon>
        <taxon>Dikarya</taxon>
        <taxon>Ascomycota</taxon>
        <taxon>Pezizomycotina</taxon>
        <taxon>Sordariomycetes</taxon>
        <taxon>Hypocreomycetidae</taxon>
        <taxon>Hypocreales</taxon>
        <taxon>Hypocreales incertae sedis</taxon>
        <taxon>Trichothecium</taxon>
    </lineage>
</organism>
<dbReference type="Proteomes" id="UP001163324">
    <property type="component" value="Chromosome 1"/>
</dbReference>
<protein>
    <submittedName>
        <fullName evidence="1">Uncharacterized protein</fullName>
    </submittedName>
</protein>
<keyword evidence="2" id="KW-1185">Reference proteome</keyword>